<accession>A0A6A6SAP8</accession>
<feature type="transmembrane region" description="Helical" evidence="9">
    <location>
        <begin position="142"/>
        <end position="161"/>
    </location>
</feature>
<feature type="transmembrane region" description="Helical" evidence="9">
    <location>
        <begin position="457"/>
        <end position="484"/>
    </location>
</feature>
<keyword evidence="3" id="KW-0813">Transport</keyword>
<dbReference type="Gene3D" id="1.20.1250.20">
    <property type="entry name" value="MFS general substrate transporter like domains"/>
    <property type="match status" value="2"/>
</dbReference>
<feature type="transmembrane region" description="Helical" evidence="9">
    <location>
        <begin position="294"/>
        <end position="311"/>
    </location>
</feature>
<keyword evidence="4 9" id="KW-0812">Transmembrane</keyword>
<dbReference type="GO" id="GO:0015343">
    <property type="term" value="F:siderophore-iron transmembrane transporter activity"/>
    <property type="evidence" value="ECO:0007669"/>
    <property type="project" value="TreeGrafter"/>
</dbReference>
<evidence type="ECO:0000256" key="3">
    <source>
        <dbReference type="ARBA" id="ARBA00022448"/>
    </source>
</evidence>
<feature type="transmembrane region" description="Helical" evidence="9">
    <location>
        <begin position="371"/>
        <end position="389"/>
    </location>
</feature>
<feature type="transmembrane region" description="Helical" evidence="9">
    <location>
        <begin position="427"/>
        <end position="445"/>
    </location>
</feature>
<protein>
    <submittedName>
        <fullName evidence="10">Siderochrome-iron transporter-like protein Sit1</fullName>
    </submittedName>
</protein>
<dbReference type="GO" id="GO:0005768">
    <property type="term" value="C:endosome"/>
    <property type="evidence" value="ECO:0007669"/>
    <property type="project" value="TreeGrafter"/>
</dbReference>
<evidence type="ECO:0000313" key="11">
    <source>
        <dbReference type="Proteomes" id="UP000799753"/>
    </source>
</evidence>
<name>A0A6A6SAP8_9PLEO</name>
<evidence type="ECO:0000256" key="5">
    <source>
        <dbReference type="ARBA" id="ARBA00022989"/>
    </source>
</evidence>
<proteinExistence type="inferred from homology"/>
<dbReference type="PANTHER" id="PTHR23501">
    <property type="entry name" value="MAJOR FACILITATOR SUPERFAMILY"/>
    <property type="match status" value="1"/>
</dbReference>
<feature type="transmembrane region" description="Helical" evidence="9">
    <location>
        <begin position="110"/>
        <end position="130"/>
    </location>
</feature>
<feature type="transmembrane region" description="Helical" evidence="9">
    <location>
        <begin position="49"/>
        <end position="68"/>
    </location>
</feature>
<keyword evidence="6" id="KW-0406">Ion transport</keyword>
<evidence type="ECO:0000313" key="10">
    <source>
        <dbReference type="EMBL" id="KAF2643833.1"/>
    </source>
</evidence>
<evidence type="ECO:0000256" key="9">
    <source>
        <dbReference type="SAM" id="Phobius"/>
    </source>
</evidence>
<dbReference type="SUPFAM" id="SSF103473">
    <property type="entry name" value="MFS general substrate transporter"/>
    <property type="match status" value="1"/>
</dbReference>
<dbReference type="InterPro" id="IPR036259">
    <property type="entry name" value="MFS_trans_sf"/>
</dbReference>
<evidence type="ECO:0000256" key="4">
    <source>
        <dbReference type="ARBA" id="ARBA00022692"/>
    </source>
</evidence>
<evidence type="ECO:0000256" key="7">
    <source>
        <dbReference type="ARBA" id="ARBA00023136"/>
    </source>
</evidence>
<feature type="transmembrane region" description="Helical" evidence="9">
    <location>
        <begin position="331"/>
        <end position="359"/>
    </location>
</feature>
<sequence>MSEDNDNEKGQAPLSEEQHHDENSLIGKKSPGVARIEALSAHISTGNRIAIFLGVFLIAYAYGLDGTLRYAYQPTATSSFANHSLLSTINVVRAVVAAASQPTAAKIADVFGRVELVIISIFFYIIGSIVEATCNNVQGFAAGAFLYQIGYTCIILLVEVIVADTTSLRSRLFFSYIPATPFIINTWVSGEISEAVLVNTTWRWGVGMWCIIYPVCALPLIISLLWVGRKAKKSGSLDAYRTPLQIYGWKKLTMALFWQLDVIGIILLIAVLGLILAPLTLAGGESSKWSRGDIIAPLVIGIVCIPVFAWWEKKAPHPLVPFHLLKDRAVWGALGIATFLNFAWGCQNDFLYSVLIVGFDESVKSATRITSLYSFASVITGVLLGLVVYRVRRLKPFILFGTCLFMVAFGLLIHFRGGTGQSSHDGLIGAQVLLGIAGGFFPYPAQASIQAATKHEHVAVITGIYLACYNIGSAFGNAVSGAIWTQLVPGKLNARISDPTLAAEWYATPLTLVATYPPGTPERDAAIEVYRYVQRLLCITGICLSAVLIFFACVIRNPRLGDEQSLPDAEEKSVSAKVQPDGGKGKLVAFLKR</sequence>
<keyword evidence="5 9" id="KW-1133">Transmembrane helix</keyword>
<dbReference type="Proteomes" id="UP000799753">
    <property type="component" value="Unassembled WGS sequence"/>
</dbReference>
<feature type="transmembrane region" description="Helical" evidence="9">
    <location>
        <begin position="202"/>
        <end position="227"/>
    </location>
</feature>
<dbReference type="PANTHER" id="PTHR23501:SF92">
    <property type="entry name" value="GLUTATHIONE EXCHANGER 1-RELATED"/>
    <property type="match status" value="1"/>
</dbReference>
<feature type="transmembrane region" description="Helical" evidence="9">
    <location>
        <begin position="173"/>
        <end position="190"/>
    </location>
</feature>
<evidence type="ECO:0000256" key="8">
    <source>
        <dbReference type="SAM" id="MobiDB-lite"/>
    </source>
</evidence>
<evidence type="ECO:0000256" key="2">
    <source>
        <dbReference type="ARBA" id="ARBA00008335"/>
    </source>
</evidence>
<dbReference type="EMBL" id="MU006779">
    <property type="protein sequence ID" value="KAF2643833.1"/>
    <property type="molecule type" value="Genomic_DNA"/>
</dbReference>
<comment type="similarity">
    <text evidence="2">Belongs to the major facilitator superfamily.</text>
</comment>
<dbReference type="Pfam" id="PF07690">
    <property type="entry name" value="MFS_1"/>
    <property type="match status" value="1"/>
</dbReference>
<dbReference type="GO" id="GO:0005886">
    <property type="term" value="C:plasma membrane"/>
    <property type="evidence" value="ECO:0007669"/>
    <property type="project" value="TreeGrafter"/>
</dbReference>
<feature type="region of interest" description="Disordered" evidence="8">
    <location>
        <begin position="1"/>
        <end position="27"/>
    </location>
</feature>
<evidence type="ECO:0000256" key="6">
    <source>
        <dbReference type="ARBA" id="ARBA00023065"/>
    </source>
</evidence>
<feature type="transmembrane region" description="Helical" evidence="9">
    <location>
        <begin position="396"/>
        <end position="415"/>
    </location>
</feature>
<dbReference type="GO" id="GO:0005774">
    <property type="term" value="C:vacuolar membrane"/>
    <property type="evidence" value="ECO:0007669"/>
    <property type="project" value="TreeGrafter"/>
</dbReference>
<gene>
    <name evidence="10" type="ORF">P280DRAFT_218413</name>
</gene>
<feature type="transmembrane region" description="Helical" evidence="9">
    <location>
        <begin position="532"/>
        <end position="555"/>
    </location>
</feature>
<keyword evidence="11" id="KW-1185">Reference proteome</keyword>
<dbReference type="AlphaFoldDB" id="A0A6A6SAP8"/>
<dbReference type="InterPro" id="IPR011701">
    <property type="entry name" value="MFS"/>
</dbReference>
<evidence type="ECO:0000256" key="1">
    <source>
        <dbReference type="ARBA" id="ARBA00004127"/>
    </source>
</evidence>
<feature type="region of interest" description="Disordered" evidence="8">
    <location>
        <begin position="564"/>
        <end position="586"/>
    </location>
</feature>
<dbReference type="OrthoDB" id="2241241at2759"/>
<reference evidence="10" key="1">
    <citation type="journal article" date="2020" name="Stud. Mycol.">
        <title>101 Dothideomycetes genomes: a test case for predicting lifestyles and emergence of pathogens.</title>
        <authorList>
            <person name="Haridas S."/>
            <person name="Albert R."/>
            <person name="Binder M."/>
            <person name="Bloem J."/>
            <person name="Labutti K."/>
            <person name="Salamov A."/>
            <person name="Andreopoulos B."/>
            <person name="Baker S."/>
            <person name="Barry K."/>
            <person name="Bills G."/>
            <person name="Bluhm B."/>
            <person name="Cannon C."/>
            <person name="Castanera R."/>
            <person name="Culley D."/>
            <person name="Daum C."/>
            <person name="Ezra D."/>
            <person name="Gonzalez J."/>
            <person name="Henrissat B."/>
            <person name="Kuo A."/>
            <person name="Liang C."/>
            <person name="Lipzen A."/>
            <person name="Lutzoni F."/>
            <person name="Magnuson J."/>
            <person name="Mondo S."/>
            <person name="Nolan M."/>
            <person name="Ohm R."/>
            <person name="Pangilinan J."/>
            <person name="Park H.-J."/>
            <person name="Ramirez L."/>
            <person name="Alfaro M."/>
            <person name="Sun H."/>
            <person name="Tritt A."/>
            <person name="Yoshinaga Y."/>
            <person name="Zwiers L.-H."/>
            <person name="Turgeon B."/>
            <person name="Goodwin S."/>
            <person name="Spatafora J."/>
            <person name="Crous P."/>
            <person name="Grigoriev I."/>
        </authorList>
    </citation>
    <scope>NUCLEOTIDE SEQUENCE</scope>
    <source>
        <strain evidence="10">CBS 473.64</strain>
    </source>
</reference>
<keyword evidence="7 9" id="KW-0472">Membrane</keyword>
<dbReference type="FunFam" id="1.20.1250.20:FF:000197">
    <property type="entry name" value="Siderophore iron transporter 1"/>
    <property type="match status" value="1"/>
</dbReference>
<organism evidence="10 11">
    <name type="scientific">Massarina eburnea CBS 473.64</name>
    <dbReference type="NCBI Taxonomy" id="1395130"/>
    <lineage>
        <taxon>Eukaryota</taxon>
        <taxon>Fungi</taxon>
        <taxon>Dikarya</taxon>
        <taxon>Ascomycota</taxon>
        <taxon>Pezizomycotina</taxon>
        <taxon>Dothideomycetes</taxon>
        <taxon>Pleosporomycetidae</taxon>
        <taxon>Pleosporales</taxon>
        <taxon>Massarineae</taxon>
        <taxon>Massarinaceae</taxon>
        <taxon>Massarina</taxon>
    </lineage>
</organism>
<comment type="subcellular location">
    <subcellularLocation>
        <location evidence="1">Endomembrane system</location>
        <topology evidence="1">Multi-pass membrane protein</topology>
    </subcellularLocation>
</comment>
<feature type="transmembrane region" description="Helical" evidence="9">
    <location>
        <begin position="260"/>
        <end position="282"/>
    </location>
</feature>